<protein>
    <recommendedName>
        <fullName evidence="5">HMG box domain-containing protein</fullName>
    </recommendedName>
</protein>
<feature type="compositionally biased region" description="Polar residues" evidence="4">
    <location>
        <begin position="345"/>
        <end position="362"/>
    </location>
</feature>
<name>A0A397THK6_9GLOM</name>
<evidence type="ECO:0000313" key="6">
    <source>
        <dbReference type="EMBL" id="RIA95965.1"/>
    </source>
</evidence>
<feature type="domain" description="HMG box" evidence="5">
    <location>
        <begin position="96"/>
        <end position="164"/>
    </location>
</feature>
<dbReference type="AlphaFoldDB" id="A0A397THK6"/>
<feature type="DNA-binding region" description="HMG box" evidence="3">
    <location>
        <begin position="96"/>
        <end position="164"/>
    </location>
</feature>
<sequence>MPSDTRPTPQTAQSPNIVDTIDPELLAQLNARRDNLVYAYEQIAQALRYAAKACDEFQALIPRDVGIIPGDMGVSSQSIGSQRKFKKPQIKDPNAPKRPNTAYILFSNEIRADTKAANPHANQKEIVTLIGQKWKALSREEKKVYEDRYFADKERYDEELRAYRAAHGQVESPPETSSNEDNGDHNTSGAASSSKQVHTPNPFVSKQVQTGTQSQFVSQLHMSQVDSTALGGQVLPISVPPSETETAIVDSIISTFPTDSNTFTKNVSADTATSPSKKRRSPGPEGSEKQDEGIQTVKRTRASAKKNQTTTELGQDGSVFTPPDDPLVDQDEAVTGAKRQRNKRSANGSVTPAQDSKTAASTSRRKRGGKS</sequence>
<dbReference type="InterPro" id="IPR051965">
    <property type="entry name" value="ChromReg_NeuronalGeneExpr"/>
</dbReference>
<evidence type="ECO:0000256" key="3">
    <source>
        <dbReference type="PROSITE-ProRule" id="PRU00267"/>
    </source>
</evidence>
<evidence type="ECO:0000256" key="4">
    <source>
        <dbReference type="SAM" id="MobiDB-lite"/>
    </source>
</evidence>
<dbReference type="PROSITE" id="PS50118">
    <property type="entry name" value="HMG_BOX_2"/>
    <property type="match status" value="1"/>
</dbReference>
<gene>
    <name evidence="6" type="ORF">C1645_815946</name>
</gene>
<organism evidence="6 7">
    <name type="scientific">Glomus cerebriforme</name>
    <dbReference type="NCBI Taxonomy" id="658196"/>
    <lineage>
        <taxon>Eukaryota</taxon>
        <taxon>Fungi</taxon>
        <taxon>Fungi incertae sedis</taxon>
        <taxon>Mucoromycota</taxon>
        <taxon>Glomeromycotina</taxon>
        <taxon>Glomeromycetes</taxon>
        <taxon>Glomerales</taxon>
        <taxon>Glomeraceae</taxon>
        <taxon>Glomus</taxon>
    </lineage>
</organism>
<reference evidence="6 7" key="1">
    <citation type="submission" date="2018-06" db="EMBL/GenBank/DDBJ databases">
        <title>Comparative genomics reveals the genomic features of Rhizophagus irregularis, R. cerebriforme, R. diaphanum and Gigaspora rosea, and their symbiotic lifestyle signature.</title>
        <authorList>
            <person name="Morin E."/>
            <person name="San Clemente H."/>
            <person name="Chen E.C.H."/>
            <person name="De La Providencia I."/>
            <person name="Hainaut M."/>
            <person name="Kuo A."/>
            <person name="Kohler A."/>
            <person name="Murat C."/>
            <person name="Tang N."/>
            <person name="Roy S."/>
            <person name="Loubradou J."/>
            <person name="Henrissat B."/>
            <person name="Grigoriev I.V."/>
            <person name="Corradi N."/>
            <person name="Roux C."/>
            <person name="Martin F.M."/>
        </authorList>
    </citation>
    <scope>NUCLEOTIDE SEQUENCE [LARGE SCALE GENOMIC DNA]</scope>
    <source>
        <strain evidence="6 7">DAOM 227022</strain>
    </source>
</reference>
<accession>A0A397THK6</accession>
<feature type="region of interest" description="Disordered" evidence="4">
    <location>
        <begin position="166"/>
        <end position="201"/>
    </location>
</feature>
<dbReference type="GO" id="GO:0005634">
    <property type="term" value="C:nucleus"/>
    <property type="evidence" value="ECO:0007669"/>
    <property type="project" value="UniProtKB-UniRule"/>
</dbReference>
<dbReference type="PANTHER" id="PTHR46040">
    <property type="entry name" value="HIGH MOBILITY GROUP PROTEIN 2"/>
    <property type="match status" value="1"/>
</dbReference>
<dbReference type="Gene3D" id="1.10.30.10">
    <property type="entry name" value="High mobility group box domain"/>
    <property type="match status" value="1"/>
</dbReference>
<dbReference type="OrthoDB" id="1919336at2759"/>
<feature type="region of interest" description="Disordered" evidence="4">
    <location>
        <begin position="77"/>
        <end position="99"/>
    </location>
</feature>
<dbReference type="SUPFAM" id="SSF47095">
    <property type="entry name" value="HMG-box"/>
    <property type="match status" value="1"/>
</dbReference>
<proteinExistence type="predicted"/>
<comment type="caution">
    <text evidence="6">The sequence shown here is derived from an EMBL/GenBank/DDBJ whole genome shotgun (WGS) entry which is preliminary data.</text>
</comment>
<feature type="compositionally biased region" description="Polar residues" evidence="4">
    <location>
        <begin position="256"/>
        <end position="275"/>
    </location>
</feature>
<feature type="compositionally biased region" description="Polar residues" evidence="4">
    <location>
        <begin position="174"/>
        <end position="201"/>
    </location>
</feature>
<dbReference type="Pfam" id="PF00505">
    <property type="entry name" value="HMG_box"/>
    <property type="match status" value="1"/>
</dbReference>
<evidence type="ECO:0000256" key="2">
    <source>
        <dbReference type="ARBA" id="ARBA00023242"/>
    </source>
</evidence>
<evidence type="ECO:0000259" key="5">
    <source>
        <dbReference type="PROSITE" id="PS50118"/>
    </source>
</evidence>
<dbReference type="InterPro" id="IPR009071">
    <property type="entry name" value="HMG_box_dom"/>
</dbReference>
<dbReference type="InterPro" id="IPR036910">
    <property type="entry name" value="HMG_box_dom_sf"/>
</dbReference>
<evidence type="ECO:0000313" key="7">
    <source>
        <dbReference type="Proteomes" id="UP000265703"/>
    </source>
</evidence>
<dbReference type="GO" id="GO:0010468">
    <property type="term" value="P:regulation of gene expression"/>
    <property type="evidence" value="ECO:0007669"/>
    <property type="project" value="TreeGrafter"/>
</dbReference>
<dbReference type="EMBL" id="QKYT01000052">
    <property type="protein sequence ID" value="RIA95965.1"/>
    <property type="molecule type" value="Genomic_DNA"/>
</dbReference>
<dbReference type="PANTHER" id="PTHR46040:SF3">
    <property type="entry name" value="HIGH MOBILITY GROUP PROTEIN 2"/>
    <property type="match status" value="1"/>
</dbReference>
<dbReference type="GO" id="GO:0003677">
    <property type="term" value="F:DNA binding"/>
    <property type="evidence" value="ECO:0007669"/>
    <property type="project" value="UniProtKB-UniRule"/>
</dbReference>
<dbReference type="STRING" id="658196.A0A397THK6"/>
<feature type="region of interest" description="Disordered" evidence="4">
    <location>
        <begin position="256"/>
        <end position="371"/>
    </location>
</feature>
<keyword evidence="7" id="KW-1185">Reference proteome</keyword>
<dbReference type="SMART" id="SM00398">
    <property type="entry name" value="HMG"/>
    <property type="match status" value="1"/>
</dbReference>
<keyword evidence="2 3" id="KW-0539">Nucleus</keyword>
<evidence type="ECO:0000256" key="1">
    <source>
        <dbReference type="ARBA" id="ARBA00023125"/>
    </source>
</evidence>
<dbReference type="Proteomes" id="UP000265703">
    <property type="component" value="Unassembled WGS sequence"/>
</dbReference>
<keyword evidence="1 3" id="KW-0238">DNA-binding</keyword>